<organism evidence="9 10">
    <name type="scientific">Paramecium primaurelia</name>
    <dbReference type="NCBI Taxonomy" id="5886"/>
    <lineage>
        <taxon>Eukaryota</taxon>
        <taxon>Sar</taxon>
        <taxon>Alveolata</taxon>
        <taxon>Ciliophora</taxon>
        <taxon>Intramacronucleata</taxon>
        <taxon>Oligohymenophorea</taxon>
        <taxon>Peniculida</taxon>
        <taxon>Parameciidae</taxon>
        <taxon>Paramecium</taxon>
    </lineage>
</organism>
<protein>
    <recommendedName>
        <fullName evidence="7">Pre-mRNA-splicing factor SLU7</fullName>
    </recommendedName>
</protein>
<feature type="domain" description="Pre-mRNA-splicing factor SLU7" evidence="8">
    <location>
        <begin position="33"/>
        <end position="85"/>
    </location>
</feature>
<dbReference type="GO" id="GO:0005681">
    <property type="term" value="C:spliceosomal complex"/>
    <property type="evidence" value="ECO:0007669"/>
    <property type="project" value="UniProtKB-UniRule"/>
</dbReference>
<dbReference type="EMBL" id="CAJJDM010000060">
    <property type="protein sequence ID" value="CAD8077865.1"/>
    <property type="molecule type" value="Genomic_DNA"/>
</dbReference>
<dbReference type="GO" id="GO:0030628">
    <property type="term" value="F:pre-mRNA 3'-splice site binding"/>
    <property type="evidence" value="ECO:0007669"/>
    <property type="project" value="UniProtKB-UniRule"/>
</dbReference>
<comment type="subunit">
    <text evidence="7">Associated with the spliceosome.</text>
</comment>
<dbReference type="Pfam" id="PF11708">
    <property type="entry name" value="Slu7"/>
    <property type="match status" value="1"/>
</dbReference>
<evidence type="ECO:0000256" key="6">
    <source>
        <dbReference type="ARBA" id="ARBA00023242"/>
    </source>
</evidence>
<proteinExistence type="inferred from homology"/>
<accession>A0A8S1MM17</accession>
<comment type="caution">
    <text evidence="9">The sequence shown here is derived from an EMBL/GenBank/DDBJ whole genome shotgun (WGS) entry which is preliminary data.</text>
</comment>
<keyword evidence="5 7" id="KW-0508">mRNA splicing</keyword>
<dbReference type="GO" id="GO:0000398">
    <property type="term" value="P:mRNA splicing, via spliceosome"/>
    <property type="evidence" value="ECO:0007669"/>
    <property type="project" value="UniProtKB-UniRule"/>
</dbReference>
<comment type="function">
    <text evidence="7">Involved in pre-mRNA splicing.</text>
</comment>
<dbReference type="InterPro" id="IPR039974">
    <property type="entry name" value="Splicing_factor_SLU7"/>
</dbReference>
<evidence type="ECO:0000256" key="7">
    <source>
        <dbReference type="RuleBase" id="RU367071"/>
    </source>
</evidence>
<sequence>MSNQQKCSNCGAKDHIAKFCYERTKKVPVSIKLSTQTQKLNSREKKEMKIQKKEEQIITQVQKKIPQSKYEEDKYFGLHTQIWGSYWNEVLGWGFACCYSNQKSQECLGEKGKRQSLTKEYSIKRQIEETPIAQQELKSGPLNLNELYRKSNLREGAPVDIIYNQSNATN</sequence>
<evidence type="ECO:0000313" key="10">
    <source>
        <dbReference type="Proteomes" id="UP000688137"/>
    </source>
</evidence>
<dbReference type="PANTHER" id="PTHR12942:SF2">
    <property type="entry name" value="PRE-MRNA-SPLICING FACTOR SLU7"/>
    <property type="match status" value="1"/>
</dbReference>
<dbReference type="OMA" id="CGAKDHI"/>
<comment type="subcellular location">
    <subcellularLocation>
        <location evidence="1 7">Nucleus</location>
    </subcellularLocation>
</comment>
<keyword evidence="3 7" id="KW-0507">mRNA processing</keyword>
<dbReference type="Proteomes" id="UP000688137">
    <property type="component" value="Unassembled WGS sequence"/>
</dbReference>
<evidence type="ECO:0000256" key="5">
    <source>
        <dbReference type="ARBA" id="ARBA00023187"/>
    </source>
</evidence>
<evidence type="ECO:0000256" key="3">
    <source>
        <dbReference type="ARBA" id="ARBA00022664"/>
    </source>
</evidence>
<evidence type="ECO:0000256" key="2">
    <source>
        <dbReference type="ARBA" id="ARBA00007203"/>
    </source>
</evidence>
<evidence type="ECO:0000256" key="4">
    <source>
        <dbReference type="ARBA" id="ARBA00022728"/>
    </source>
</evidence>
<dbReference type="InterPro" id="IPR021715">
    <property type="entry name" value="Slu7_dom"/>
</dbReference>
<dbReference type="AlphaFoldDB" id="A0A8S1MM17"/>
<keyword evidence="6 7" id="KW-0539">Nucleus</keyword>
<reference evidence="9" key="1">
    <citation type="submission" date="2021-01" db="EMBL/GenBank/DDBJ databases">
        <authorList>
            <consortium name="Genoscope - CEA"/>
            <person name="William W."/>
        </authorList>
    </citation>
    <scope>NUCLEOTIDE SEQUENCE</scope>
</reference>
<gene>
    <name evidence="9" type="ORF">PPRIM_AZ9-3.1.T0590038</name>
</gene>
<comment type="similarity">
    <text evidence="2 7">Belongs to the SLU7 family.</text>
</comment>
<keyword evidence="4 7" id="KW-0747">Spliceosome</keyword>
<evidence type="ECO:0000313" key="9">
    <source>
        <dbReference type="EMBL" id="CAD8077865.1"/>
    </source>
</evidence>
<dbReference type="PANTHER" id="PTHR12942">
    <property type="entry name" value="STEP II SPLICING FACTOR SLU7"/>
    <property type="match status" value="1"/>
</dbReference>
<evidence type="ECO:0000259" key="8">
    <source>
        <dbReference type="Pfam" id="PF11708"/>
    </source>
</evidence>
<evidence type="ECO:0000256" key="1">
    <source>
        <dbReference type="ARBA" id="ARBA00004123"/>
    </source>
</evidence>
<keyword evidence="10" id="KW-1185">Reference proteome</keyword>
<name>A0A8S1MM17_PARPR</name>